<dbReference type="KEGG" id="sphl:LPB140_01540"/>
<name>A0A1L3J9C2_9SPHN</name>
<dbReference type="InterPro" id="IPR023214">
    <property type="entry name" value="HAD_sf"/>
</dbReference>
<organism evidence="1 2">
    <name type="scientific">Sphingorhabdus lutea</name>
    <dbReference type="NCBI Taxonomy" id="1913578"/>
    <lineage>
        <taxon>Bacteria</taxon>
        <taxon>Pseudomonadati</taxon>
        <taxon>Pseudomonadota</taxon>
        <taxon>Alphaproteobacteria</taxon>
        <taxon>Sphingomonadales</taxon>
        <taxon>Sphingomonadaceae</taxon>
        <taxon>Sphingorhabdus</taxon>
    </lineage>
</organism>
<gene>
    <name evidence="1" type="ORF">LPB140_01540</name>
</gene>
<dbReference type="InterPro" id="IPR036412">
    <property type="entry name" value="HAD-like_sf"/>
</dbReference>
<evidence type="ECO:0008006" key="3">
    <source>
        <dbReference type="Google" id="ProtNLM"/>
    </source>
</evidence>
<dbReference type="EMBL" id="CP018154">
    <property type="protein sequence ID" value="APG61729.1"/>
    <property type="molecule type" value="Genomic_DNA"/>
</dbReference>
<accession>A0A1L3J9C2</accession>
<dbReference type="STRING" id="1913578.LPB140_01540"/>
<sequence>MLNPSGRPLLISDCDEVILHMVAPFAAWLDKEYDIIFDMQGSDFANALKYKNGNIPLEPQQIWEKLDGFFDGQMHSQMPISGAIEAFGNMAEFCDIVILTNLKDHRATSRAEQLANFGLHHPVYTNQGGKGAALARIIDEYKPSSAVFIDDLPQHHESVAKEIDGIWRLHFVGEPMLAPHVKAADHAHERIDIWAEAEKWVTAKLQENIPAPQINFAIE</sequence>
<keyword evidence="2" id="KW-1185">Reference proteome</keyword>
<evidence type="ECO:0000313" key="1">
    <source>
        <dbReference type="EMBL" id="APG61729.1"/>
    </source>
</evidence>
<evidence type="ECO:0000313" key="2">
    <source>
        <dbReference type="Proteomes" id="UP000242561"/>
    </source>
</evidence>
<dbReference type="Proteomes" id="UP000242561">
    <property type="component" value="Chromosome"/>
</dbReference>
<proteinExistence type="predicted"/>
<dbReference type="AlphaFoldDB" id="A0A1L3J9C2"/>
<reference evidence="1 2" key="1">
    <citation type="submission" date="2016-11" db="EMBL/GenBank/DDBJ databases">
        <title>Sphingorhabdus sp. LPB0140, isolated from marine environment.</title>
        <authorList>
            <person name="Kim E."/>
            <person name="Yi H."/>
        </authorList>
    </citation>
    <scope>NUCLEOTIDE SEQUENCE [LARGE SCALE GENOMIC DNA]</scope>
    <source>
        <strain evidence="1 2">LPB0140</strain>
    </source>
</reference>
<protein>
    <recommendedName>
        <fullName evidence="3">HAD family hydrolase</fullName>
    </recommendedName>
</protein>
<dbReference type="SUPFAM" id="SSF56784">
    <property type="entry name" value="HAD-like"/>
    <property type="match status" value="1"/>
</dbReference>
<dbReference type="Gene3D" id="3.40.50.1000">
    <property type="entry name" value="HAD superfamily/HAD-like"/>
    <property type="match status" value="1"/>
</dbReference>
<dbReference type="RefSeq" id="WP_072558375.1">
    <property type="nucleotide sequence ID" value="NZ_CP018154.1"/>
</dbReference>
<dbReference type="OrthoDB" id="7192139at2"/>